<name>A0A8H6W7A6_MYCCL</name>
<dbReference type="GO" id="GO:0016787">
    <property type="term" value="F:hydrolase activity"/>
    <property type="evidence" value="ECO:0007669"/>
    <property type="project" value="UniProtKB-KW"/>
</dbReference>
<comment type="caution">
    <text evidence="2">The sequence shown here is derived from an EMBL/GenBank/DDBJ whole genome shotgun (WGS) entry which is preliminary data.</text>
</comment>
<reference evidence="2" key="1">
    <citation type="submission" date="2020-05" db="EMBL/GenBank/DDBJ databases">
        <title>Mycena genomes resolve the evolution of fungal bioluminescence.</title>
        <authorList>
            <person name="Tsai I.J."/>
        </authorList>
    </citation>
    <scope>NUCLEOTIDE SEQUENCE</scope>
    <source>
        <strain evidence="2">110903Hualien_Pintung</strain>
    </source>
</reference>
<feature type="region of interest" description="Disordered" evidence="1">
    <location>
        <begin position="259"/>
        <end position="336"/>
    </location>
</feature>
<feature type="compositionally biased region" description="Low complexity" evidence="1">
    <location>
        <begin position="273"/>
        <end position="286"/>
    </location>
</feature>
<gene>
    <name evidence="2" type="ORF">HMN09_00832600</name>
</gene>
<sequence>MGRPTPVVSQVAVDEPKLETKKFPKALRALAGLSCISGPRTRKTTTMRVPGPKHAVGVESRSVFVAVEESPVRMTGTLAFEHNEETPATPCLPMIPLDNAFQSMTALLDEIEKICAIEVSKTALEMVSADFVATIVVAQDTENAENMYARDAVVDDEYPSPSSLYSDEGPLHIAASSLPANEDNTRALTTSITIVRPTCIVSADNEDSFHAAAAPAASTDSLAPPTTLAQTALDPATTTTTIQRDDDAEVATCVDSKGTVESDTTMAEDKQDQVVSDDMSVSSDSVYTQSTGSDYGSDEDGSVQIPSSTSFSRDSPTDSLIGIPTPAQSPPTSEPSTVTLSQIASTNNAIGESVNIAHGHISHVHDAHIPQVTDIMGRLHERIAAKDAELDAKDAALAAKDAEIAHLRAQLALLPTATSGHPTNESPTTTSPR</sequence>
<keyword evidence="2" id="KW-0378">Hydrolase</keyword>
<organism evidence="2 3">
    <name type="scientific">Mycena chlorophos</name>
    <name type="common">Agaric fungus</name>
    <name type="synonym">Agaricus chlorophos</name>
    <dbReference type="NCBI Taxonomy" id="658473"/>
    <lineage>
        <taxon>Eukaryota</taxon>
        <taxon>Fungi</taxon>
        <taxon>Dikarya</taxon>
        <taxon>Basidiomycota</taxon>
        <taxon>Agaricomycotina</taxon>
        <taxon>Agaricomycetes</taxon>
        <taxon>Agaricomycetidae</taxon>
        <taxon>Agaricales</taxon>
        <taxon>Marasmiineae</taxon>
        <taxon>Mycenaceae</taxon>
        <taxon>Mycena</taxon>
    </lineage>
</organism>
<evidence type="ECO:0000256" key="1">
    <source>
        <dbReference type="SAM" id="MobiDB-lite"/>
    </source>
</evidence>
<dbReference type="AlphaFoldDB" id="A0A8H6W7A6"/>
<evidence type="ECO:0000313" key="2">
    <source>
        <dbReference type="EMBL" id="KAF7304308.1"/>
    </source>
</evidence>
<feature type="compositionally biased region" description="Polar residues" evidence="1">
    <location>
        <begin position="416"/>
        <end position="433"/>
    </location>
</feature>
<keyword evidence="3" id="KW-1185">Reference proteome</keyword>
<feature type="compositionally biased region" description="Polar residues" evidence="1">
    <location>
        <begin position="304"/>
        <end position="318"/>
    </location>
</feature>
<proteinExistence type="predicted"/>
<evidence type="ECO:0000313" key="3">
    <source>
        <dbReference type="Proteomes" id="UP000613580"/>
    </source>
</evidence>
<accession>A0A8H6W7A6</accession>
<protein>
    <submittedName>
        <fullName evidence="2">Abhydrolase-4 domain-containing protein</fullName>
    </submittedName>
</protein>
<feature type="region of interest" description="Disordered" evidence="1">
    <location>
        <begin position="414"/>
        <end position="433"/>
    </location>
</feature>
<dbReference type="EMBL" id="JACAZE010000011">
    <property type="protein sequence ID" value="KAF7304308.1"/>
    <property type="molecule type" value="Genomic_DNA"/>
</dbReference>
<dbReference type="Proteomes" id="UP000613580">
    <property type="component" value="Unassembled WGS sequence"/>
</dbReference>